<sequence>MRNSYSEEQFNTKYQEMLDKYEPCRPYLEKRIYPSRESWARYCISKIFTAGIESTQRVESINGVIKKLVDRGTLLKELVMAIERELDKESHYTRINDFYGSNPSVGLPSTYNTIFKELDSVLEANLLAIPLSIHRAQMNQSLLYQANLVLINQVEDEETNFNNSVLGILGHSHDIPQIRLRELLNDPPTNSTGFITIVNGEKNHTTIPLSYMNQLRTDNVYTLTIREKVNKKIQYGATMSIAKTSIQIAITEDVTAELIGILTQFIMKYRRSTGLSIEKSTELLQDSQGSSIQDNL</sequence>
<evidence type="ECO:0008006" key="3">
    <source>
        <dbReference type="Google" id="ProtNLM"/>
    </source>
</evidence>
<dbReference type="Proteomes" id="UP000684084">
    <property type="component" value="Unassembled WGS sequence"/>
</dbReference>
<evidence type="ECO:0000313" key="1">
    <source>
        <dbReference type="EMBL" id="CAB5382131.1"/>
    </source>
</evidence>
<gene>
    <name evidence="1" type="ORF">CHRIB12_LOCUS17864</name>
</gene>
<evidence type="ECO:0000313" key="2">
    <source>
        <dbReference type="Proteomes" id="UP000684084"/>
    </source>
</evidence>
<dbReference type="PANTHER" id="PTHR31669:SF251">
    <property type="entry name" value="PROTEIN FAR1-RELATED SEQUENCE"/>
    <property type="match status" value="1"/>
</dbReference>
<organism evidence="1 2">
    <name type="scientific">Rhizophagus irregularis</name>
    <dbReference type="NCBI Taxonomy" id="588596"/>
    <lineage>
        <taxon>Eukaryota</taxon>
        <taxon>Fungi</taxon>
        <taxon>Fungi incertae sedis</taxon>
        <taxon>Mucoromycota</taxon>
        <taxon>Glomeromycotina</taxon>
        <taxon>Glomeromycetes</taxon>
        <taxon>Glomerales</taxon>
        <taxon>Glomeraceae</taxon>
        <taxon>Rhizophagus</taxon>
    </lineage>
</organism>
<dbReference type="EMBL" id="CAGKOT010000045">
    <property type="protein sequence ID" value="CAB5382131.1"/>
    <property type="molecule type" value="Genomic_DNA"/>
</dbReference>
<dbReference type="VEuPathDB" id="FungiDB:RhiirFUN_015147"/>
<dbReference type="AlphaFoldDB" id="A0A915ZNQ7"/>
<dbReference type="GO" id="GO:0006355">
    <property type="term" value="P:regulation of DNA-templated transcription"/>
    <property type="evidence" value="ECO:0007669"/>
    <property type="project" value="InterPro"/>
</dbReference>
<accession>A0A915ZNQ7</accession>
<protein>
    <recommendedName>
        <fullName evidence="3">Protein far1-related sequence 5-like</fullName>
    </recommendedName>
</protein>
<dbReference type="InterPro" id="IPR031052">
    <property type="entry name" value="FHY3/FAR1"/>
</dbReference>
<reference evidence="1" key="1">
    <citation type="submission" date="2020-05" db="EMBL/GenBank/DDBJ databases">
        <authorList>
            <person name="Rincon C."/>
            <person name="Sanders R I."/>
            <person name="Robbins C."/>
            <person name="Chaturvedi A."/>
        </authorList>
    </citation>
    <scope>NUCLEOTIDE SEQUENCE</scope>
    <source>
        <strain evidence="1">CHB12</strain>
    </source>
</reference>
<name>A0A915ZNQ7_9GLOM</name>
<dbReference type="PANTHER" id="PTHR31669">
    <property type="entry name" value="PROTEIN FAR1-RELATED SEQUENCE 10-RELATED"/>
    <property type="match status" value="1"/>
</dbReference>
<proteinExistence type="predicted"/>
<comment type="caution">
    <text evidence="1">The sequence shown here is derived from an EMBL/GenBank/DDBJ whole genome shotgun (WGS) entry which is preliminary data.</text>
</comment>